<sequence length="475" mass="53282">MVSASSIILCISIFLVFGFVVQCEEVGLGKHVLVNETIIELKNNTRIAENDTDLEQYRKLEGACDVTLDNEGNIILSYSKNSSTTEFGCSVDLVTKNEGQILLEFGISHSGNLSECITRDTNTAFPNNIISFSYSMNGSEFEELKNGPKTGDNSDCSNKDNCIAQRGVCRNSTAFYSVRWIPRLDPLFSTGSFTYFLQPVGDVNGIHAVASMNETFKLLIKEIELRFPVVDKRLEYICYKKVKLQKAEEWQIVDDNYIKDTNHQNFTYLFTFNIMPVKAMRQSFQDIYGNCDKHPENPGCDKDASMQKCDRIFIRFSTTTQSTKGESTTTGEETDDYYETTTRKGFTKYPKTSELGTFTIVLITIGILICITIFIGILIFFVFCVFCGKDKKKNKPNEEENSPYTPITETNKDFAIGEKGVHSKGDSKNLKGDSSTVVETQIDPTESLNNPSTVVDTQLDFDVKAGAEVPDSIMY</sequence>
<evidence type="ECO:0000313" key="1">
    <source>
        <dbReference type="EMBL" id="CAK5078164.1"/>
    </source>
</evidence>
<evidence type="ECO:0000313" key="2">
    <source>
        <dbReference type="Proteomes" id="UP001497535"/>
    </source>
</evidence>
<dbReference type="Proteomes" id="UP001497535">
    <property type="component" value="Unassembled WGS sequence"/>
</dbReference>
<protein>
    <submittedName>
        <fullName evidence="1">Uncharacterized protein</fullName>
    </submittedName>
</protein>
<dbReference type="EMBL" id="CAVMJV010000035">
    <property type="protein sequence ID" value="CAK5078164.1"/>
    <property type="molecule type" value="Genomic_DNA"/>
</dbReference>
<keyword evidence="2" id="KW-1185">Reference proteome</keyword>
<comment type="caution">
    <text evidence="1">The sequence shown here is derived from an EMBL/GenBank/DDBJ whole genome shotgun (WGS) entry which is preliminary data.</text>
</comment>
<name>A0ACB0ZHY9_MELEN</name>
<organism evidence="1 2">
    <name type="scientific">Meloidogyne enterolobii</name>
    <name type="common">Root-knot nematode worm</name>
    <name type="synonym">Meloidogyne mayaguensis</name>
    <dbReference type="NCBI Taxonomy" id="390850"/>
    <lineage>
        <taxon>Eukaryota</taxon>
        <taxon>Metazoa</taxon>
        <taxon>Ecdysozoa</taxon>
        <taxon>Nematoda</taxon>
        <taxon>Chromadorea</taxon>
        <taxon>Rhabditida</taxon>
        <taxon>Tylenchina</taxon>
        <taxon>Tylenchomorpha</taxon>
        <taxon>Tylenchoidea</taxon>
        <taxon>Meloidogynidae</taxon>
        <taxon>Meloidogyninae</taxon>
        <taxon>Meloidogyne</taxon>
    </lineage>
</organism>
<gene>
    <name evidence="1" type="ORF">MENTE1834_LOCUS25206</name>
</gene>
<reference evidence="1" key="1">
    <citation type="submission" date="2023-11" db="EMBL/GenBank/DDBJ databases">
        <authorList>
            <person name="Poullet M."/>
        </authorList>
    </citation>
    <scope>NUCLEOTIDE SEQUENCE</scope>
    <source>
        <strain evidence="1">E1834</strain>
    </source>
</reference>
<accession>A0ACB0ZHY9</accession>
<proteinExistence type="predicted"/>